<sequence>MTNAELTERLRVNVIAFRHLQRERGQLRHLGLPGVDAFSLPTLPGEAYFQQVYFADAGALSAALPALEDFYRGQGVAAWRVLVPPGHAEGGRLLGGAGYRPDEHLSDAMGLVLDDLPDVPPAIPLETPDTQEDLVAINVATYGDWGGAVAVWNRPPRLPVHTLVAREAGRPLACGFTLDVGDTAGVYMVATAPEARGRGLASEVMRGLLSDARARGMRASVLQATPQGMGVYRRLGYRDLGGWVSWEYRAA</sequence>
<dbReference type="CDD" id="cd04301">
    <property type="entry name" value="NAT_SF"/>
    <property type="match status" value="1"/>
</dbReference>
<keyword evidence="2" id="KW-0012">Acyltransferase</keyword>
<dbReference type="PANTHER" id="PTHR43877">
    <property type="entry name" value="AMINOALKYLPHOSPHONATE N-ACETYLTRANSFERASE-RELATED-RELATED"/>
    <property type="match status" value="1"/>
</dbReference>
<dbReference type="AlphaFoldDB" id="A0A848LQR4"/>
<keyword evidence="1 4" id="KW-0808">Transferase</keyword>
<evidence type="ECO:0000313" key="4">
    <source>
        <dbReference type="EMBL" id="NMO19982.1"/>
    </source>
</evidence>
<feature type="domain" description="N-acetyltransferase" evidence="3">
    <location>
        <begin position="121"/>
        <end position="251"/>
    </location>
</feature>
<keyword evidence="5" id="KW-1185">Reference proteome</keyword>
<protein>
    <submittedName>
        <fullName evidence="4">GNAT family N-acetyltransferase</fullName>
    </submittedName>
</protein>
<dbReference type="Gene3D" id="3.40.630.30">
    <property type="match status" value="1"/>
</dbReference>
<evidence type="ECO:0000256" key="1">
    <source>
        <dbReference type="ARBA" id="ARBA00022679"/>
    </source>
</evidence>
<dbReference type="PROSITE" id="PS51186">
    <property type="entry name" value="GNAT"/>
    <property type="match status" value="1"/>
</dbReference>
<evidence type="ECO:0000256" key="2">
    <source>
        <dbReference type="ARBA" id="ARBA00023315"/>
    </source>
</evidence>
<dbReference type="EMBL" id="JABBJJ010000217">
    <property type="protein sequence ID" value="NMO19982.1"/>
    <property type="molecule type" value="Genomic_DNA"/>
</dbReference>
<dbReference type="GO" id="GO:0016747">
    <property type="term" value="F:acyltransferase activity, transferring groups other than amino-acyl groups"/>
    <property type="evidence" value="ECO:0007669"/>
    <property type="project" value="InterPro"/>
</dbReference>
<dbReference type="Pfam" id="PF13527">
    <property type="entry name" value="Acetyltransf_9"/>
    <property type="match status" value="1"/>
</dbReference>
<dbReference type="InterPro" id="IPR000182">
    <property type="entry name" value="GNAT_dom"/>
</dbReference>
<dbReference type="InterPro" id="IPR016181">
    <property type="entry name" value="Acyl_CoA_acyltransferase"/>
</dbReference>
<dbReference type="PANTHER" id="PTHR43877:SF2">
    <property type="entry name" value="AMINOALKYLPHOSPHONATE N-ACETYLTRANSFERASE-RELATED"/>
    <property type="match status" value="1"/>
</dbReference>
<dbReference type="Proteomes" id="UP000518300">
    <property type="component" value="Unassembled WGS sequence"/>
</dbReference>
<reference evidence="4 5" key="1">
    <citation type="submission" date="2020-04" db="EMBL/GenBank/DDBJ databases">
        <title>Draft genome of Pyxidicoccus fallax type strain.</title>
        <authorList>
            <person name="Whitworth D.E."/>
        </authorList>
    </citation>
    <scope>NUCLEOTIDE SEQUENCE [LARGE SCALE GENOMIC DNA]</scope>
    <source>
        <strain evidence="4 5">DSM 14698</strain>
    </source>
</reference>
<evidence type="ECO:0000259" key="3">
    <source>
        <dbReference type="PROSITE" id="PS51186"/>
    </source>
</evidence>
<dbReference type="RefSeq" id="WP_169349217.1">
    <property type="nucleotide sequence ID" value="NZ_JABBJJ010000217.1"/>
</dbReference>
<gene>
    <name evidence="4" type="ORF">HG543_34740</name>
</gene>
<proteinExistence type="predicted"/>
<dbReference type="InterPro" id="IPR050832">
    <property type="entry name" value="Bact_Acetyltransf"/>
</dbReference>
<organism evidence="4 5">
    <name type="scientific">Pyxidicoccus fallax</name>
    <dbReference type="NCBI Taxonomy" id="394095"/>
    <lineage>
        <taxon>Bacteria</taxon>
        <taxon>Pseudomonadati</taxon>
        <taxon>Myxococcota</taxon>
        <taxon>Myxococcia</taxon>
        <taxon>Myxococcales</taxon>
        <taxon>Cystobacterineae</taxon>
        <taxon>Myxococcaceae</taxon>
        <taxon>Pyxidicoccus</taxon>
    </lineage>
</organism>
<evidence type="ECO:0000313" key="5">
    <source>
        <dbReference type="Proteomes" id="UP000518300"/>
    </source>
</evidence>
<comment type="caution">
    <text evidence="4">The sequence shown here is derived from an EMBL/GenBank/DDBJ whole genome shotgun (WGS) entry which is preliminary data.</text>
</comment>
<name>A0A848LQR4_9BACT</name>
<dbReference type="SUPFAM" id="SSF55729">
    <property type="entry name" value="Acyl-CoA N-acyltransferases (Nat)"/>
    <property type="match status" value="1"/>
</dbReference>
<accession>A0A848LQR4</accession>